<sequence length="75" mass="8663">MDGATGPYDSTEQRDIAARVQEHYGLKIWWGAWTGRYWAFVPWGAWGCLVEGRTPEELLARVAERRAELQARRRG</sequence>
<dbReference type="Proteomes" id="UP000774570">
    <property type="component" value="Unassembled WGS sequence"/>
</dbReference>
<organism evidence="1 2">
    <name type="scientific">Actinomadura parmotrematis</name>
    <dbReference type="NCBI Taxonomy" id="2864039"/>
    <lineage>
        <taxon>Bacteria</taxon>
        <taxon>Bacillati</taxon>
        <taxon>Actinomycetota</taxon>
        <taxon>Actinomycetes</taxon>
        <taxon>Streptosporangiales</taxon>
        <taxon>Thermomonosporaceae</taxon>
        <taxon>Actinomadura</taxon>
    </lineage>
</organism>
<name>A0ABS7FR52_9ACTN</name>
<evidence type="ECO:0000313" key="1">
    <source>
        <dbReference type="EMBL" id="MBW8482882.1"/>
    </source>
</evidence>
<reference evidence="1 2" key="1">
    <citation type="submission" date="2021-07" db="EMBL/GenBank/DDBJ databases">
        <title>Actinomadura sp. PM05-2 isolated from lichen.</title>
        <authorList>
            <person name="Somphong A."/>
            <person name="Phongsopitanun W."/>
            <person name="Tanasupawat S."/>
            <person name="Peongsungnone V."/>
        </authorList>
    </citation>
    <scope>NUCLEOTIDE SEQUENCE [LARGE SCALE GENOMIC DNA]</scope>
    <source>
        <strain evidence="1 2">PM05-2</strain>
    </source>
</reference>
<comment type="caution">
    <text evidence="1">The sequence shown here is derived from an EMBL/GenBank/DDBJ whole genome shotgun (WGS) entry which is preliminary data.</text>
</comment>
<dbReference type="EMBL" id="JAIBOA010000006">
    <property type="protein sequence ID" value="MBW8482882.1"/>
    <property type="molecule type" value="Genomic_DNA"/>
</dbReference>
<accession>A0ABS7FR52</accession>
<keyword evidence="2" id="KW-1185">Reference proteome</keyword>
<protein>
    <submittedName>
        <fullName evidence="1">Uncharacterized protein</fullName>
    </submittedName>
</protein>
<evidence type="ECO:0000313" key="2">
    <source>
        <dbReference type="Proteomes" id="UP000774570"/>
    </source>
</evidence>
<proteinExistence type="predicted"/>
<gene>
    <name evidence="1" type="ORF">K1Y72_10915</name>
</gene>
<dbReference type="RefSeq" id="WP_220165745.1">
    <property type="nucleotide sequence ID" value="NZ_JAIBOA010000006.1"/>
</dbReference>